<proteinExistence type="predicted"/>
<evidence type="ECO:0000313" key="2">
    <source>
        <dbReference type="Proteomes" id="UP000523087"/>
    </source>
</evidence>
<organism evidence="1 2">
    <name type="scientific">Thermaerobacillus caldiproteolyticus</name>
    <dbReference type="NCBI Taxonomy" id="247480"/>
    <lineage>
        <taxon>Bacteria</taxon>
        <taxon>Bacillati</taxon>
        <taxon>Bacillota</taxon>
        <taxon>Bacilli</taxon>
        <taxon>Bacillales</taxon>
        <taxon>Anoxybacillaceae</taxon>
        <taxon>Thermaerobacillus</taxon>
    </lineage>
</organism>
<keyword evidence="2" id="KW-1185">Reference proteome</keyword>
<name>A0A7W0BY03_9BACL</name>
<dbReference type="Proteomes" id="UP000523087">
    <property type="component" value="Unassembled WGS sequence"/>
</dbReference>
<dbReference type="EMBL" id="JACDUT010000005">
    <property type="protein sequence ID" value="MBA2875106.1"/>
    <property type="molecule type" value="Genomic_DNA"/>
</dbReference>
<gene>
    <name evidence="1" type="ORF">HNR31_001879</name>
</gene>
<comment type="caution">
    <text evidence="1">The sequence shown here is derived from an EMBL/GenBank/DDBJ whole genome shotgun (WGS) entry which is preliminary data.</text>
</comment>
<evidence type="ECO:0000313" key="1">
    <source>
        <dbReference type="EMBL" id="MBA2875106.1"/>
    </source>
</evidence>
<dbReference type="AlphaFoldDB" id="A0A7W0BY03"/>
<protein>
    <submittedName>
        <fullName evidence="1">Uncharacterized protein</fullName>
    </submittedName>
</protein>
<accession>A0A7W0BY03</accession>
<reference evidence="1 2" key="1">
    <citation type="submission" date="2020-07" db="EMBL/GenBank/DDBJ databases">
        <title>Genomic Encyclopedia of Type Strains, Phase IV (KMG-IV): sequencing the most valuable type-strain genomes for metagenomic binning, comparative biology and taxonomic classification.</title>
        <authorList>
            <person name="Goeker M."/>
        </authorList>
    </citation>
    <scope>NUCLEOTIDE SEQUENCE [LARGE SCALE GENOMIC DNA]</scope>
    <source>
        <strain evidence="1 2">DSM 15730</strain>
    </source>
</reference>
<sequence length="57" mass="6399">MAMQGSYQRKASAKETIPYLLGVKTYVEEYLLSYDAAISSLQNDIKLGGKDRKVLKD</sequence>
<dbReference type="RefSeq" id="WP_181555960.1">
    <property type="nucleotide sequence ID" value="NZ_JACDUT010000005.1"/>
</dbReference>